<dbReference type="Proteomes" id="UP000502706">
    <property type="component" value="Chromosome"/>
</dbReference>
<dbReference type="InterPro" id="IPR050238">
    <property type="entry name" value="DNA_Rep/Repair_Clamp_Loader"/>
</dbReference>
<dbReference type="EMBL" id="CP045121">
    <property type="protein sequence ID" value="QIN78278.1"/>
    <property type="molecule type" value="Genomic_DNA"/>
</dbReference>
<dbReference type="InterPro" id="IPR027417">
    <property type="entry name" value="P-loop_NTPase"/>
</dbReference>
<dbReference type="KEGG" id="rmar:GBA65_06865"/>
<keyword evidence="3" id="KW-1185">Reference proteome</keyword>
<dbReference type="Gene3D" id="3.40.50.300">
    <property type="entry name" value="P-loop containing nucleotide triphosphate hydrolases"/>
    <property type="match status" value="2"/>
</dbReference>
<protein>
    <recommendedName>
        <fullName evidence="4">DNA polymerase III subunit delta</fullName>
    </recommendedName>
</protein>
<organism evidence="2 3">
    <name type="scientific">Rubrobacter marinus</name>
    <dbReference type="NCBI Taxonomy" id="2653852"/>
    <lineage>
        <taxon>Bacteria</taxon>
        <taxon>Bacillati</taxon>
        <taxon>Actinomycetota</taxon>
        <taxon>Rubrobacteria</taxon>
        <taxon>Rubrobacterales</taxon>
        <taxon>Rubrobacteraceae</taxon>
        <taxon>Rubrobacter</taxon>
    </lineage>
</organism>
<feature type="compositionally biased region" description="Basic residues" evidence="1">
    <location>
        <begin position="39"/>
        <end position="61"/>
    </location>
</feature>
<feature type="region of interest" description="Disordered" evidence="1">
    <location>
        <begin position="31"/>
        <end position="95"/>
    </location>
</feature>
<reference evidence="2 3" key="1">
    <citation type="submission" date="2019-10" db="EMBL/GenBank/DDBJ databases">
        <title>Rubrobacter sp nov SCSIO 52915 isolated from a deep-sea sediment in the South China Sea.</title>
        <authorList>
            <person name="Chen R.W."/>
        </authorList>
    </citation>
    <scope>NUCLEOTIDE SEQUENCE [LARGE SCALE GENOMIC DNA]</scope>
    <source>
        <strain evidence="2 3">SCSIO 52915</strain>
    </source>
</reference>
<proteinExistence type="predicted"/>
<dbReference type="SUPFAM" id="SSF52540">
    <property type="entry name" value="P-loop containing nucleoside triphosphate hydrolases"/>
    <property type="match status" value="1"/>
</dbReference>
<dbReference type="GO" id="GO:0006261">
    <property type="term" value="P:DNA-templated DNA replication"/>
    <property type="evidence" value="ECO:0007669"/>
    <property type="project" value="TreeGrafter"/>
</dbReference>
<dbReference type="PANTHER" id="PTHR11669:SF8">
    <property type="entry name" value="DNA POLYMERASE III SUBUNIT DELTA"/>
    <property type="match status" value="1"/>
</dbReference>
<dbReference type="Pfam" id="PF13177">
    <property type="entry name" value="DNA_pol3_delta2"/>
    <property type="match status" value="1"/>
</dbReference>
<evidence type="ECO:0000256" key="1">
    <source>
        <dbReference type="SAM" id="MobiDB-lite"/>
    </source>
</evidence>
<feature type="compositionally biased region" description="Basic and acidic residues" evidence="1">
    <location>
        <begin position="70"/>
        <end position="95"/>
    </location>
</feature>
<evidence type="ECO:0000313" key="2">
    <source>
        <dbReference type="EMBL" id="QIN78278.1"/>
    </source>
</evidence>
<dbReference type="AlphaFoldDB" id="A0A6G8PVP5"/>
<sequence>MSTFDGLVGNEPALGILSRALSSGDISHAYLFHGPPASARRRRRGGSGRRSSGRGRSRRGPRAQGPPPGPHDRGAGGALHHDRADPGGGAARDEPAVRGARRVFVLRANTLNVQAANALLKTLEEPEGGAVFLLLAVSLESVLPTIVSRAQSIRFNPVPREEVVSFLLARGYGEDEARLAASLGRGSVGLSLRYAAEGELRELREAVLGAGFLFSANFEERARAVEALVARAEEVGAAREREVLAGYEDGPDRRAKDAAKRLGRAARDGAVAEALELLALLYRDAAVSAAGAGELVANTDRVGEIRARVEEHRGADWGGAARILREAGEGLQYNVPPEAILEVALSRTRRKILG</sequence>
<evidence type="ECO:0000313" key="3">
    <source>
        <dbReference type="Proteomes" id="UP000502706"/>
    </source>
</evidence>
<accession>A0A6G8PVP5</accession>
<dbReference type="PANTHER" id="PTHR11669">
    <property type="entry name" value="REPLICATION FACTOR C / DNA POLYMERASE III GAMMA-TAU SUBUNIT"/>
    <property type="match status" value="1"/>
</dbReference>
<name>A0A6G8PVP5_9ACTN</name>
<gene>
    <name evidence="2" type="ORF">GBA65_06865</name>
</gene>
<evidence type="ECO:0008006" key="4">
    <source>
        <dbReference type="Google" id="ProtNLM"/>
    </source>
</evidence>